<dbReference type="Gene3D" id="1.20.1600.10">
    <property type="entry name" value="Outer membrane efflux proteins (OEP)"/>
    <property type="match status" value="1"/>
</dbReference>
<keyword evidence="3" id="KW-0813">Transport</keyword>
<comment type="subcellular location">
    <subcellularLocation>
        <location evidence="1">Cell outer membrane</location>
    </subcellularLocation>
</comment>
<dbReference type="PROSITE" id="PS51257">
    <property type="entry name" value="PROKAR_LIPOPROTEIN"/>
    <property type="match status" value="1"/>
</dbReference>
<keyword evidence="4" id="KW-1134">Transmembrane beta strand</keyword>
<evidence type="ECO:0000256" key="4">
    <source>
        <dbReference type="ARBA" id="ARBA00022452"/>
    </source>
</evidence>
<proteinExistence type="inferred from homology"/>
<evidence type="ECO:0000256" key="5">
    <source>
        <dbReference type="ARBA" id="ARBA00022692"/>
    </source>
</evidence>
<reference evidence="9" key="1">
    <citation type="submission" date="2013-05" db="EMBL/GenBank/DDBJ databases">
        <title>The Genome Sequence of Fusobacterium sp. 2_1_31.</title>
        <authorList>
            <consortium name="The Broad Institute Genomics Platform"/>
            <person name="Earl A."/>
            <person name="Ward D."/>
            <person name="Feldgarden M."/>
            <person name="Gevers D."/>
            <person name="Ambrose C."/>
            <person name="Strauss J."/>
            <person name="Allen-Vercoe E."/>
            <person name="Walker B."/>
            <person name="Young S."/>
            <person name="Zeng Q."/>
            <person name="Gargeya S."/>
            <person name="Fitzgerald M."/>
            <person name="Haas B."/>
            <person name="Abouelleil A."/>
            <person name="Allen A.W."/>
            <person name="Alvarado L."/>
            <person name="Arachchi H.M."/>
            <person name="Berlin A.M."/>
            <person name="Chapman S.B."/>
            <person name="Gainer-Dewar J."/>
            <person name="Goldberg J."/>
            <person name="Griggs A."/>
            <person name="Gujja S."/>
            <person name="Hansen M."/>
            <person name="Howarth C."/>
            <person name="Imamovic A."/>
            <person name="Ireland A."/>
            <person name="Larimer J."/>
            <person name="McCowan C."/>
            <person name="Murphy C."/>
            <person name="Pearson M."/>
            <person name="Poon T.W."/>
            <person name="Priest M."/>
            <person name="Roberts A."/>
            <person name="Saif S."/>
            <person name="Shea T."/>
            <person name="Sisk P."/>
            <person name="Sykes S."/>
            <person name="Wortman J."/>
            <person name="Nusbaum C."/>
            <person name="Birren B."/>
        </authorList>
    </citation>
    <scope>NUCLEOTIDE SEQUENCE</scope>
    <source>
        <strain evidence="9">2_1_31</strain>
    </source>
</reference>
<keyword evidence="10" id="KW-1185">Reference proteome</keyword>
<dbReference type="EMBL" id="ACDC03000006">
    <property type="protein sequence ID" value="KGE63611.1"/>
    <property type="molecule type" value="Genomic_DNA"/>
</dbReference>
<dbReference type="Proteomes" id="UP000003301">
    <property type="component" value="Unassembled WGS sequence"/>
</dbReference>
<organism evidence="9 10">
    <name type="scientific">Fusobacterium periodonticum 2_1_31</name>
    <dbReference type="NCBI Taxonomy" id="469599"/>
    <lineage>
        <taxon>Bacteria</taxon>
        <taxon>Fusobacteriati</taxon>
        <taxon>Fusobacteriota</taxon>
        <taxon>Fusobacteriia</taxon>
        <taxon>Fusobacteriales</taxon>
        <taxon>Fusobacteriaceae</taxon>
        <taxon>Fusobacterium</taxon>
    </lineage>
</organism>
<dbReference type="InterPro" id="IPR003423">
    <property type="entry name" value="OMP_efflux"/>
</dbReference>
<evidence type="ECO:0000256" key="7">
    <source>
        <dbReference type="ARBA" id="ARBA00023237"/>
    </source>
</evidence>
<evidence type="ECO:0000256" key="6">
    <source>
        <dbReference type="ARBA" id="ARBA00023136"/>
    </source>
</evidence>
<comment type="caution">
    <text evidence="9">The sequence shown here is derived from an EMBL/GenBank/DDBJ whole genome shotgun (WGS) entry which is preliminary data.</text>
</comment>
<evidence type="ECO:0000256" key="1">
    <source>
        <dbReference type="ARBA" id="ARBA00004442"/>
    </source>
</evidence>
<keyword evidence="6" id="KW-0472">Membrane</keyword>
<evidence type="ECO:0000313" key="9">
    <source>
        <dbReference type="EMBL" id="KGE63611.1"/>
    </source>
</evidence>
<evidence type="ECO:0000313" key="10">
    <source>
        <dbReference type="Proteomes" id="UP000003301"/>
    </source>
</evidence>
<dbReference type="PANTHER" id="PTHR30026">
    <property type="entry name" value="OUTER MEMBRANE PROTEIN TOLC"/>
    <property type="match status" value="1"/>
</dbReference>
<evidence type="ECO:0008006" key="11">
    <source>
        <dbReference type="Google" id="ProtNLM"/>
    </source>
</evidence>
<comment type="similarity">
    <text evidence="2">Belongs to the outer membrane factor (OMF) (TC 1.B.17) family.</text>
</comment>
<keyword evidence="7" id="KW-0998">Cell outer membrane</keyword>
<feature type="coiled-coil region" evidence="8">
    <location>
        <begin position="242"/>
        <end position="269"/>
    </location>
</feature>
<accession>A0ABR4WPC6</accession>
<sequence>MTNRSSRWRNRMKIRSSLIFVSLILLVSCSKVNIENENNDMMSRLREKKESTEKLRVEKEGMIDLEEAIDLALKNNTQIKLKEIESQIAKIDKNISFGNFLPRISAMYSISELDRYMSATIPAPDVTVGVLGGITLPSLPVTLTSRMVDKDFRNYALSAQLPIFVPATWFLYSAREKGENISLYTENLTKKMIKLKVISEYYYTLALTSEKNVLEKEYAYAKKLNKNAKLALKTGSILKWQEEETELLVKQKENALKNNERDLKIAKMNLMNEIGLDPYAEFRLVIPEDTVYKLPPLEDVVYDALVNSEVIKINHNLVAISKDKIKIAMSRFLPQISLDAGLVGTSVSYLNPQNILFGAITGFLSLFNGFKDVNEYKKAKLQSEAAYIQREEAIMNTIISAVNSYNNVQKSIEDKELADLNYNVAKKKFKQKELEVEVGSATDTDLLKALSELEKAESIKLKTEYKYSVSIETLKMLIEK</sequence>
<keyword evidence="5" id="KW-0812">Transmembrane</keyword>
<evidence type="ECO:0000256" key="2">
    <source>
        <dbReference type="ARBA" id="ARBA00007613"/>
    </source>
</evidence>
<dbReference type="Pfam" id="PF02321">
    <property type="entry name" value="OEP"/>
    <property type="match status" value="1"/>
</dbReference>
<feature type="coiled-coil region" evidence="8">
    <location>
        <begin position="31"/>
        <end position="94"/>
    </location>
</feature>
<name>A0ABR4WPC6_9FUSO</name>
<keyword evidence="8" id="KW-0175">Coiled coil</keyword>
<gene>
    <name evidence="9" type="ORF">FSAG_000220</name>
</gene>
<dbReference type="PANTHER" id="PTHR30026:SF20">
    <property type="entry name" value="OUTER MEMBRANE PROTEIN TOLC"/>
    <property type="match status" value="1"/>
</dbReference>
<evidence type="ECO:0000256" key="8">
    <source>
        <dbReference type="SAM" id="Coils"/>
    </source>
</evidence>
<dbReference type="InterPro" id="IPR051906">
    <property type="entry name" value="TolC-like"/>
</dbReference>
<dbReference type="SUPFAM" id="SSF56954">
    <property type="entry name" value="Outer membrane efflux proteins (OEP)"/>
    <property type="match status" value="1"/>
</dbReference>
<protein>
    <recommendedName>
        <fullName evidence="11">TolC family protein</fullName>
    </recommendedName>
</protein>
<evidence type="ECO:0000256" key="3">
    <source>
        <dbReference type="ARBA" id="ARBA00022448"/>
    </source>
</evidence>